<dbReference type="AlphaFoldDB" id="A0A3R9LU19"/>
<accession>A0A3R9LU19</accession>
<sequence length="31" mass="3705">MALKNLSYFTEFNAPLFLAQKELRYKVGRKK</sequence>
<organism evidence="1 2">
    <name type="scientific">Streptococcus oralis</name>
    <dbReference type="NCBI Taxonomy" id="1303"/>
    <lineage>
        <taxon>Bacteria</taxon>
        <taxon>Bacillati</taxon>
        <taxon>Bacillota</taxon>
        <taxon>Bacilli</taxon>
        <taxon>Lactobacillales</taxon>
        <taxon>Streptococcaceae</taxon>
        <taxon>Streptococcus</taxon>
    </lineage>
</organism>
<dbReference type="Proteomes" id="UP000269220">
    <property type="component" value="Unassembled WGS sequence"/>
</dbReference>
<reference evidence="1 2" key="1">
    <citation type="submission" date="2018-11" db="EMBL/GenBank/DDBJ databases">
        <title>Species Designations Belie Phenotypic and Genotypic Heterogeneity in Oral Streptococci.</title>
        <authorList>
            <person name="Velsko I."/>
        </authorList>
    </citation>
    <scope>NUCLEOTIDE SEQUENCE [LARGE SCALE GENOMIC DNA]</scope>
    <source>
        <strain evidence="1 2">BCC05</strain>
    </source>
</reference>
<evidence type="ECO:0000313" key="1">
    <source>
        <dbReference type="EMBL" id="RSK21800.1"/>
    </source>
</evidence>
<proteinExistence type="predicted"/>
<protein>
    <submittedName>
        <fullName evidence="1">Uncharacterized protein</fullName>
    </submittedName>
</protein>
<dbReference type="EMBL" id="RMVN01000003">
    <property type="protein sequence ID" value="RSK21800.1"/>
    <property type="molecule type" value="Genomic_DNA"/>
</dbReference>
<gene>
    <name evidence="1" type="ORF">D8800_03265</name>
</gene>
<evidence type="ECO:0000313" key="2">
    <source>
        <dbReference type="Proteomes" id="UP000269220"/>
    </source>
</evidence>
<comment type="caution">
    <text evidence="1">The sequence shown here is derived from an EMBL/GenBank/DDBJ whole genome shotgun (WGS) entry which is preliminary data.</text>
</comment>
<name>A0A3R9LU19_STROR</name>